<dbReference type="GO" id="GO:0005737">
    <property type="term" value="C:cytoplasm"/>
    <property type="evidence" value="ECO:0007669"/>
    <property type="project" value="TreeGrafter"/>
</dbReference>
<dbReference type="Gene3D" id="3.40.630.10">
    <property type="entry name" value="Zn peptidases"/>
    <property type="match status" value="1"/>
</dbReference>
<dbReference type="EMBL" id="LS483487">
    <property type="protein sequence ID" value="SQJ06808.1"/>
    <property type="molecule type" value="Genomic_DNA"/>
</dbReference>
<dbReference type="InterPro" id="IPR052030">
    <property type="entry name" value="Peptidase_M20/M20A_hydrolases"/>
</dbReference>
<gene>
    <name evidence="3" type="primary">abgB_3</name>
    <name evidence="3" type="ORF">NCTC12112_02034</name>
</gene>
<dbReference type="InterPro" id="IPR002933">
    <property type="entry name" value="Peptidase_M20"/>
</dbReference>
<dbReference type="GeneID" id="78453328"/>
<evidence type="ECO:0000313" key="3">
    <source>
        <dbReference type="EMBL" id="SQJ06808.1"/>
    </source>
</evidence>
<dbReference type="Pfam" id="PF07687">
    <property type="entry name" value="M20_dimer"/>
    <property type="match status" value="1"/>
</dbReference>
<dbReference type="Proteomes" id="UP000249008">
    <property type="component" value="Chromosome 1"/>
</dbReference>
<dbReference type="FunFam" id="3.30.70.360:FF:000004">
    <property type="entry name" value="Peptidase M20 domain-containing protein 2"/>
    <property type="match status" value="1"/>
</dbReference>
<dbReference type="InterPro" id="IPR017144">
    <property type="entry name" value="Xaa-Arg_dipeptidase"/>
</dbReference>
<name>A0AAX2JCU1_9FUSO</name>
<dbReference type="CDD" id="cd05672">
    <property type="entry name" value="M20_ACY1L2-like"/>
    <property type="match status" value="1"/>
</dbReference>
<dbReference type="SUPFAM" id="SSF53187">
    <property type="entry name" value="Zn-dependent exopeptidases"/>
    <property type="match status" value="1"/>
</dbReference>
<sequence>MFKLEGIKKELYAVEDTCKKDIEAVCDYIFKNPELGEKEFLSSKYLIDLLKKNGFTVEENYCELPTAFRAEYGDNNGPSIAFLAEYDALPGYGPDKVPGHACGHNWIAAGTYGAALVLSKFKNNFKGKVILIGTPAEETLGGKVNMVEQNAFDDIDVVLQMHLEANNNLSCKTLAIDCIKFQFTGKAAHAAAHPDEGINALDAVQLMYSGINCLRQHITSDSRIHGIITSGGDAPNTVPDFAECKFHIRSNDRAYLNTLTQKVINCAKGAEFMTGAVLKYEKYENSFDNLLNLPSLQDLMRKNLIEVGVSNFLDEKHGASGSSDIGNVSQVCPTMYTELALDIDEVCFVHDEAYLKYVNSEEAYDKLHKSVKAMTGTALELYCEPELLKVVKEDFKKLKRS</sequence>
<organism evidence="3 4">
    <name type="scientific">Fusobacterium ulcerans</name>
    <dbReference type="NCBI Taxonomy" id="861"/>
    <lineage>
        <taxon>Bacteria</taxon>
        <taxon>Fusobacteriati</taxon>
        <taxon>Fusobacteriota</taxon>
        <taxon>Fusobacteriia</taxon>
        <taxon>Fusobacteriales</taxon>
        <taxon>Fusobacteriaceae</taxon>
        <taxon>Fusobacterium</taxon>
    </lineage>
</organism>
<comment type="similarity">
    <text evidence="1">Belongs to the peptidase M20A family.</text>
</comment>
<dbReference type="InterPro" id="IPR036264">
    <property type="entry name" value="Bact_exopeptidase_dim_dom"/>
</dbReference>
<dbReference type="NCBIfam" id="TIGR01891">
    <property type="entry name" value="amidohydrolases"/>
    <property type="match status" value="1"/>
</dbReference>
<evidence type="ECO:0000259" key="2">
    <source>
        <dbReference type="Pfam" id="PF07687"/>
    </source>
</evidence>
<proteinExistence type="inferred from homology"/>
<accession>A0AAX2JCU1</accession>
<feature type="domain" description="Peptidase M20 dimerisation" evidence="2">
    <location>
        <begin position="180"/>
        <end position="265"/>
    </location>
</feature>
<dbReference type="Gene3D" id="3.30.70.360">
    <property type="match status" value="1"/>
</dbReference>
<dbReference type="InterPro" id="IPR011650">
    <property type="entry name" value="Peptidase_M20_dimer"/>
</dbReference>
<dbReference type="GO" id="GO:0016805">
    <property type="term" value="F:dipeptidase activity"/>
    <property type="evidence" value="ECO:0007669"/>
    <property type="project" value="InterPro"/>
</dbReference>
<dbReference type="RefSeq" id="WP_005981880.1">
    <property type="nucleotide sequence ID" value="NZ_CABKNW010000005.1"/>
</dbReference>
<dbReference type="AlphaFoldDB" id="A0AAX2JCU1"/>
<reference evidence="3 4" key="1">
    <citation type="submission" date="2018-06" db="EMBL/GenBank/DDBJ databases">
        <authorList>
            <consortium name="Pathogen Informatics"/>
            <person name="Doyle S."/>
        </authorList>
    </citation>
    <scope>NUCLEOTIDE SEQUENCE [LARGE SCALE GENOMIC DNA]</scope>
    <source>
        <strain evidence="3 4">NCTC12112</strain>
    </source>
</reference>
<evidence type="ECO:0000256" key="1">
    <source>
        <dbReference type="PIRNR" id="PIRNR037226"/>
    </source>
</evidence>
<protein>
    <recommendedName>
        <fullName evidence="1">Peptidase M20 domain-containing protein 2</fullName>
    </recommendedName>
</protein>
<dbReference type="GO" id="GO:0071713">
    <property type="term" value="F:para-aminobenzoyl-glutamate hydrolase activity"/>
    <property type="evidence" value="ECO:0007669"/>
    <property type="project" value="TreeGrafter"/>
</dbReference>
<dbReference type="PANTHER" id="PTHR30575:SF0">
    <property type="entry name" value="XAA-ARG DIPEPTIDASE"/>
    <property type="match status" value="1"/>
</dbReference>
<dbReference type="GO" id="GO:0046657">
    <property type="term" value="P:folic acid catabolic process"/>
    <property type="evidence" value="ECO:0007669"/>
    <property type="project" value="TreeGrafter"/>
</dbReference>
<dbReference type="PANTHER" id="PTHR30575">
    <property type="entry name" value="PEPTIDASE M20"/>
    <property type="match status" value="1"/>
</dbReference>
<dbReference type="SUPFAM" id="SSF55031">
    <property type="entry name" value="Bacterial exopeptidase dimerisation domain"/>
    <property type="match status" value="1"/>
</dbReference>
<dbReference type="PIRSF" id="PIRSF037226">
    <property type="entry name" value="Amidohydrolase_ACY1L2_prd"/>
    <property type="match status" value="1"/>
</dbReference>
<evidence type="ECO:0000313" key="4">
    <source>
        <dbReference type="Proteomes" id="UP000249008"/>
    </source>
</evidence>
<dbReference type="KEGG" id="ful:C4N20_00805"/>
<dbReference type="Pfam" id="PF01546">
    <property type="entry name" value="Peptidase_M20"/>
    <property type="match status" value="1"/>
</dbReference>
<dbReference type="InterPro" id="IPR017439">
    <property type="entry name" value="Amidohydrolase"/>
</dbReference>